<accession>A0AA35KDH7</accession>
<dbReference type="Proteomes" id="UP001178461">
    <property type="component" value="Chromosome 5"/>
</dbReference>
<evidence type="ECO:0000313" key="2">
    <source>
        <dbReference type="EMBL" id="CAI5775304.1"/>
    </source>
</evidence>
<organism evidence="2 3">
    <name type="scientific">Podarcis lilfordi</name>
    <name type="common">Lilford's wall lizard</name>
    <dbReference type="NCBI Taxonomy" id="74358"/>
    <lineage>
        <taxon>Eukaryota</taxon>
        <taxon>Metazoa</taxon>
        <taxon>Chordata</taxon>
        <taxon>Craniata</taxon>
        <taxon>Vertebrata</taxon>
        <taxon>Euteleostomi</taxon>
        <taxon>Lepidosauria</taxon>
        <taxon>Squamata</taxon>
        <taxon>Bifurcata</taxon>
        <taxon>Unidentata</taxon>
        <taxon>Episquamata</taxon>
        <taxon>Laterata</taxon>
        <taxon>Lacertibaenia</taxon>
        <taxon>Lacertidae</taxon>
        <taxon>Podarcis</taxon>
    </lineage>
</organism>
<evidence type="ECO:0000313" key="3">
    <source>
        <dbReference type="Proteomes" id="UP001178461"/>
    </source>
</evidence>
<dbReference type="EMBL" id="OX395130">
    <property type="protein sequence ID" value="CAI5775304.1"/>
    <property type="molecule type" value="Genomic_DNA"/>
</dbReference>
<feature type="chain" id="PRO_5041298942" evidence="1">
    <location>
        <begin position="19"/>
        <end position="103"/>
    </location>
</feature>
<sequence>MVKIIIIIIIDFLHCSFGNSFESKGVVNICVTKGTKDGKRRKAQVRYIQKVLCIHKLVGYCISNLNEGNSFSAGTILKLAELHGIPPLSGVEKQEQTMLSKVL</sequence>
<protein>
    <submittedName>
        <fullName evidence="2">Uncharacterized protein</fullName>
    </submittedName>
</protein>
<dbReference type="AlphaFoldDB" id="A0AA35KDH7"/>
<keyword evidence="1" id="KW-0732">Signal</keyword>
<reference evidence="2" key="1">
    <citation type="submission" date="2022-12" db="EMBL/GenBank/DDBJ databases">
        <authorList>
            <person name="Alioto T."/>
            <person name="Alioto T."/>
            <person name="Gomez Garrido J."/>
        </authorList>
    </citation>
    <scope>NUCLEOTIDE SEQUENCE</scope>
</reference>
<gene>
    <name evidence="2" type="ORF">PODLI_1B001291</name>
</gene>
<evidence type="ECO:0000256" key="1">
    <source>
        <dbReference type="SAM" id="SignalP"/>
    </source>
</evidence>
<proteinExistence type="predicted"/>
<feature type="signal peptide" evidence="1">
    <location>
        <begin position="1"/>
        <end position="18"/>
    </location>
</feature>
<name>A0AA35KDH7_9SAUR</name>
<keyword evidence="3" id="KW-1185">Reference proteome</keyword>